<name>A0A7J7JPD1_BUGNE</name>
<organism evidence="10 11">
    <name type="scientific">Bugula neritina</name>
    <name type="common">Brown bryozoan</name>
    <name type="synonym">Sertularia neritina</name>
    <dbReference type="NCBI Taxonomy" id="10212"/>
    <lineage>
        <taxon>Eukaryota</taxon>
        <taxon>Metazoa</taxon>
        <taxon>Spiralia</taxon>
        <taxon>Lophotrochozoa</taxon>
        <taxon>Bryozoa</taxon>
        <taxon>Gymnolaemata</taxon>
        <taxon>Cheilostomatida</taxon>
        <taxon>Flustrina</taxon>
        <taxon>Buguloidea</taxon>
        <taxon>Bugulidae</taxon>
        <taxon>Bugula</taxon>
    </lineage>
</organism>
<comment type="subcellular location">
    <subcellularLocation>
        <location evidence="1">Cell membrane</location>
        <topology evidence="1">Multi-pass membrane protein</topology>
    </subcellularLocation>
</comment>
<reference evidence="10" key="1">
    <citation type="submission" date="2020-06" db="EMBL/GenBank/DDBJ databases">
        <title>Draft genome of Bugula neritina, a colonial animal packing powerful symbionts and potential medicines.</title>
        <authorList>
            <person name="Rayko M."/>
        </authorList>
    </citation>
    <scope>NUCLEOTIDE SEQUENCE [LARGE SCALE GENOMIC DNA]</scope>
    <source>
        <strain evidence="10">Kwan_BN1</strain>
    </source>
</reference>
<feature type="domain" description="GPR158/179 extracellular" evidence="9">
    <location>
        <begin position="249"/>
        <end position="364"/>
    </location>
</feature>
<dbReference type="InterPro" id="IPR043458">
    <property type="entry name" value="GPR158/179"/>
</dbReference>
<evidence type="ECO:0000256" key="4">
    <source>
        <dbReference type="ARBA" id="ARBA00022729"/>
    </source>
</evidence>
<dbReference type="OrthoDB" id="9970547at2759"/>
<keyword evidence="6" id="KW-0675">Receptor</keyword>
<evidence type="ECO:0000256" key="1">
    <source>
        <dbReference type="ARBA" id="ARBA00004651"/>
    </source>
</evidence>
<evidence type="ECO:0000313" key="10">
    <source>
        <dbReference type="EMBL" id="KAF6027278.1"/>
    </source>
</evidence>
<evidence type="ECO:0000256" key="6">
    <source>
        <dbReference type="ARBA" id="ARBA00023170"/>
    </source>
</evidence>
<evidence type="ECO:0000256" key="7">
    <source>
        <dbReference type="ARBA" id="ARBA00023180"/>
    </source>
</evidence>
<dbReference type="GO" id="GO:0005886">
    <property type="term" value="C:plasma membrane"/>
    <property type="evidence" value="ECO:0007669"/>
    <property type="project" value="UniProtKB-SubCell"/>
</dbReference>
<keyword evidence="7" id="KW-0325">Glycoprotein</keyword>
<keyword evidence="4" id="KW-0732">Signal</keyword>
<evidence type="ECO:0000256" key="5">
    <source>
        <dbReference type="ARBA" id="ARBA00023040"/>
    </source>
</evidence>
<dbReference type="AlphaFoldDB" id="A0A7J7JPD1"/>
<evidence type="ECO:0000256" key="8">
    <source>
        <dbReference type="ARBA" id="ARBA00023224"/>
    </source>
</evidence>
<dbReference type="Proteomes" id="UP000593567">
    <property type="component" value="Unassembled WGS sequence"/>
</dbReference>
<dbReference type="EMBL" id="VXIV02002113">
    <property type="protein sequence ID" value="KAF6027278.1"/>
    <property type="molecule type" value="Genomic_DNA"/>
</dbReference>
<dbReference type="InterPro" id="IPR054714">
    <property type="entry name" value="GPR158_179_extracellular"/>
</dbReference>
<dbReference type="PANTHER" id="PTHR32546">
    <property type="entry name" value="G-PROTEIN COUPLED RECEPTOR 158-RELATED"/>
    <property type="match status" value="1"/>
</dbReference>
<evidence type="ECO:0000259" key="9">
    <source>
        <dbReference type="Pfam" id="PF22572"/>
    </source>
</evidence>
<keyword evidence="3" id="KW-0472">Membrane</keyword>
<keyword evidence="5" id="KW-0297">G-protein coupled receptor</keyword>
<evidence type="ECO:0000256" key="3">
    <source>
        <dbReference type="ARBA" id="ARBA00022475"/>
    </source>
</evidence>
<dbReference type="GO" id="GO:0004930">
    <property type="term" value="F:G protein-coupled receptor activity"/>
    <property type="evidence" value="ECO:0007669"/>
    <property type="project" value="UniProtKB-KW"/>
</dbReference>
<dbReference type="Gene3D" id="3.30.450.20">
    <property type="entry name" value="PAS domain"/>
    <property type="match status" value="1"/>
</dbReference>
<comment type="caution">
    <text evidence="10">The sequence shown here is derived from an EMBL/GenBank/DDBJ whole genome shotgun (WGS) entry which is preliminary data.</text>
</comment>
<accession>A0A7J7JPD1</accession>
<keyword evidence="11" id="KW-1185">Reference proteome</keyword>
<evidence type="ECO:0000313" key="11">
    <source>
        <dbReference type="Proteomes" id="UP000593567"/>
    </source>
</evidence>
<keyword evidence="8" id="KW-0807">Transducer</keyword>
<keyword evidence="3" id="KW-1003">Cell membrane</keyword>
<evidence type="ECO:0000256" key="2">
    <source>
        <dbReference type="ARBA" id="ARBA00007242"/>
    </source>
</evidence>
<sequence>MHVSGYGVYEWMVHDNFDEIIDRMDAVNELNCEAKSQAELHLPEDAVSQMVQTNKLRTSDFQGNYYRNRTALLQLHTTVLTNAYKYSYLYQRLNQTWNADDLPSLFYYYLGMTADVTANLGLVNGSAVFFDKDLFYPNFLSQTPINKTVPLFGPRAWRIDDYNDPANWLREPTNNTFKVTDYGAGPFRNYTLDAYKINDWYRSWLPDIEGAEAGFVTLPDEYFPEEGFKFFGPPSPFLSDAVDKLPVQFTRPYFDCSRSNKWIVSAVAPIYDRLPKYAYDPSVTGNVSAGSYDNIRRNMRVGVAVADVDFLNIDIDPCGSYVGDDGPNFFSGIDRCHKESTICKPLFGFGFQRGGYMCECRPGFRYPEYIQGPYLGVAIERATEEEYNAGFHCLPSGDLYVVPELIAEQDDNAGIGRLPGSVQNRKKREVSASAKQELMKEIAAGDRKGETLVMQLMESLSTPTAKHGSYVKLFLKICQA</sequence>
<protein>
    <recommendedName>
        <fullName evidence="9">GPR158/179 extracellular domain-containing protein</fullName>
    </recommendedName>
</protein>
<gene>
    <name evidence="10" type="ORF">EB796_014427</name>
</gene>
<dbReference type="Pfam" id="PF22572">
    <property type="entry name" value="GPR158_179_EC"/>
    <property type="match status" value="1"/>
</dbReference>
<comment type="similarity">
    <text evidence="2">Belongs to the G-protein coupled receptor 3 family.</text>
</comment>
<proteinExistence type="inferred from homology"/>
<dbReference type="PANTHER" id="PTHR32546:SF25">
    <property type="entry name" value="MIP05539P"/>
    <property type="match status" value="1"/>
</dbReference>